<comment type="caution">
    <text evidence="3">The sequence shown here is derived from an EMBL/GenBank/DDBJ whole genome shotgun (WGS) entry which is preliminary data.</text>
</comment>
<dbReference type="SUPFAM" id="SSF50998">
    <property type="entry name" value="Quinoprotein alcohol dehydrogenase-like"/>
    <property type="match status" value="1"/>
</dbReference>
<keyword evidence="1" id="KW-0812">Transmembrane</keyword>
<dbReference type="PANTHER" id="PTHR34512">
    <property type="entry name" value="CELL SURFACE PROTEIN"/>
    <property type="match status" value="1"/>
</dbReference>
<dbReference type="InterPro" id="IPR011047">
    <property type="entry name" value="Quinoprotein_ADH-like_sf"/>
</dbReference>
<reference evidence="3 4" key="1">
    <citation type="submission" date="2019-07" db="EMBL/GenBank/DDBJ databases">
        <title>Whole genome shotgun sequence of Cellulomonas persica NBRC 101101.</title>
        <authorList>
            <person name="Hosoyama A."/>
            <person name="Uohara A."/>
            <person name="Ohji S."/>
            <person name="Ichikawa N."/>
        </authorList>
    </citation>
    <scope>NUCLEOTIDE SEQUENCE [LARGE SCALE GENOMIC DNA]</scope>
    <source>
        <strain evidence="3 4">NBRC 101101</strain>
    </source>
</reference>
<dbReference type="Gene3D" id="2.130.10.10">
    <property type="entry name" value="YVTN repeat-like/Quinoprotein amine dehydrogenase"/>
    <property type="match status" value="2"/>
</dbReference>
<sequence length="483" mass="51812">MSGDLQRVELDEGVLDEPVSPRTAETERRRRRWARGLVAGAAVVVGGLVVAQSVIDARERAVFEKLQAVPGVLSPIGDELAVAFEVASPWWLDFPGDRSTLLTVVWSDDGPRLRSTDAATGTLRWDVPLAPDAPRGDGRGAQVHCGSGVAGDRAVVACLDTDGRYEWDEADDLVVLPATYARVVVHAQDDGARLVAWDLEEPVDGIAVHEDQVFVLARDGEDVRLSAHDVATGEENWERTFLGAAREPSDGDPGNAWLSQGGGAVVVSGLRGDDRVVTYSGQVLPARTVSWGEADGPALFLSHGGASVEVLLDGVLGEEIEREPVPTSVDDGSLGRLVFTTSQGLSAWHPVTGERLWSWGAENSADVGPAAFDGALVLRGDVYAWGMSRVVAFDGEDGRELWSRAASPDDRMIRSVETDGRRLYVLSEDSVSSSSETAVEALTFAGRSEGQIRMPSGVIWTSRLGDQLWTRRDEGSDVLVVLR</sequence>
<feature type="domain" description="Pyrrolo-quinoline quinone repeat" evidence="2">
    <location>
        <begin position="345"/>
        <end position="431"/>
    </location>
</feature>
<dbReference type="Pfam" id="PF13360">
    <property type="entry name" value="PQQ_2"/>
    <property type="match status" value="2"/>
</dbReference>
<protein>
    <recommendedName>
        <fullName evidence="2">Pyrrolo-quinoline quinone repeat domain-containing protein</fullName>
    </recommendedName>
</protein>
<accession>A0A510UWC4</accession>
<dbReference type="OrthoDB" id="4824484at2"/>
<feature type="domain" description="Pyrrolo-quinoline quinone repeat" evidence="2">
    <location>
        <begin position="112"/>
        <end position="239"/>
    </location>
</feature>
<evidence type="ECO:0000256" key="1">
    <source>
        <dbReference type="SAM" id="Phobius"/>
    </source>
</evidence>
<evidence type="ECO:0000313" key="3">
    <source>
        <dbReference type="EMBL" id="GEK17390.1"/>
    </source>
</evidence>
<organism evidence="3 4">
    <name type="scientific">Cellulomonas persica</name>
    <dbReference type="NCBI Taxonomy" id="76861"/>
    <lineage>
        <taxon>Bacteria</taxon>
        <taxon>Bacillati</taxon>
        <taxon>Actinomycetota</taxon>
        <taxon>Actinomycetes</taxon>
        <taxon>Micrococcales</taxon>
        <taxon>Cellulomonadaceae</taxon>
        <taxon>Cellulomonas</taxon>
    </lineage>
</organism>
<name>A0A510UWC4_9CELL</name>
<dbReference type="PANTHER" id="PTHR34512:SF30">
    <property type="entry name" value="OUTER MEMBRANE PROTEIN ASSEMBLY FACTOR BAMB"/>
    <property type="match status" value="1"/>
</dbReference>
<dbReference type="AlphaFoldDB" id="A0A510UWC4"/>
<evidence type="ECO:0000313" key="4">
    <source>
        <dbReference type="Proteomes" id="UP000321386"/>
    </source>
</evidence>
<evidence type="ECO:0000259" key="2">
    <source>
        <dbReference type="Pfam" id="PF13360"/>
    </source>
</evidence>
<keyword evidence="1" id="KW-0472">Membrane</keyword>
<proteinExistence type="predicted"/>
<feature type="transmembrane region" description="Helical" evidence="1">
    <location>
        <begin position="37"/>
        <end position="55"/>
    </location>
</feature>
<keyword evidence="4" id="KW-1185">Reference proteome</keyword>
<dbReference type="RefSeq" id="WP_146805657.1">
    <property type="nucleotide sequence ID" value="NZ_BJUA01000004.1"/>
</dbReference>
<gene>
    <name evidence="3" type="ORF">CPE01_11230</name>
</gene>
<dbReference type="InterPro" id="IPR015943">
    <property type="entry name" value="WD40/YVTN_repeat-like_dom_sf"/>
</dbReference>
<dbReference type="Proteomes" id="UP000321386">
    <property type="component" value="Unassembled WGS sequence"/>
</dbReference>
<keyword evidence="1" id="KW-1133">Transmembrane helix</keyword>
<dbReference type="EMBL" id="BJUA01000004">
    <property type="protein sequence ID" value="GEK17390.1"/>
    <property type="molecule type" value="Genomic_DNA"/>
</dbReference>
<dbReference type="InterPro" id="IPR002372">
    <property type="entry name" value="PQQ_rpt_dom"/>
</dbReference>